<protein>
    <recommendedName>
        <fullName evidence="3">F-box domain-containing protein</fullName>
    </recommendedName>
</protein>
<evidence type="ECO:0000313" key="4">
    <source>
        <dbReference type="EMBL" id="KAJ5307608.1"/>
    </source>
</evidence>
<feature type="domain" description="F-box" evidence="3">
    <location>
        <begin position="36"/>
        <end position="82"/>
    </location>
</feature>
<evidence type="ECO:0000259" key="3">
    <source>
        <dbReference type="PROSITE" id="PS50181"/>
    </source>
</evidence>
<reference evidence="4" key="1">
    <citation type="submission" date="2022-12" db="EMBL/GenBank/DDBJ databases">
        <authorList>
            <person name="Petersen C."/>
        </authorList>
    </citation>
    <scope>NUCLEOTIDE SEQUENCE</scope>
    <source>
        <strain evidence="4">IBT 21472</strain>
    </source>
</reference>
<dbReference type="SUPFAM" id="SSF81383">
    <property type="entry name" value="F-box domain"/>
    <property type="match status" value="1"/>
</dbReference>
<comment type="caution">
    <text evidence="4">The sequence shown here is derived from an EMBL/GenBank/DDBJ whole genome shotgun (WGS) entry which is preliminary data.</text>
</comment>
<dbReference type="InterPro" id="IPR036047">
    <property type="entry name" value="F-box-like_dom_sf"/>
</dbReference>
<dbReference type="PANTHER" id="PTHR10706:SF130">
    <property type="entry name" value="F-BOX ONLY PROTEIN 31"/>
    <property type="match status" value="1"/>
</dbReference>
<dbReference type="AlphaFoldDB" id="A0A9W9U1D3"/>
<name>A0A9W9U1D3_9EURO</name>
<proteinExistence type="predicted"/>
<reference evidence="4" key="2">
    <citation type="journal article" date="2023" name="IMA Fungus">
        <title>Comparative genomic study of the Penicillium genus elucidates a diverse pangenome and 15 lateral gene transfer events.</title>
        <authorList>
            <person name="Petersen C."/>
            <person name="Sorensen T."/>
            <person name="Nielsen M.R."/>
            <person name="Sondergaard T.E."/>
            <person name="Sorensen J.L."/>
            <person name="Fitzpatrick D.A."/>
            <person name="Frisvad J.C."/>
            <person name="Nielsen K.L."/>
        </authorList>
    </citation>
    <scope>NUCLEOTIDE SEQUENCE</scope>
    <source>
        <strain evidence="4">IBT 21472</strain>
    </source>
</reference>
<dbReference type="Pfam" id="PF12014">
    <property type="entry name" value="Cyclin_D1_bind"/>
    <property type="match status" value="1"/>
</dbReference>
<sequence>MAIVASYREYSCDHELHGQIDEVLPDQPRDDMLQSPCRIIKLPNEILDLILSYLSAQDLTRLASTCRKFSEHSASDILWGKLVNSHLPNGIKDPGPFESYRRLYLAHLSYWFIPQYKIWFSDHDHTGNLILARYDNRRGVIDAYRIIAEKGAPQFHVWESHPEVVILAFEPEVSLWLDDPVLVLKDQDPSSKVAASQKWMPERRMPMSAELHGLFNSLILCPKDTQSSNESDAKLWPPPLIPANSRIERETSPLRLPERATEVSEKGFRIRRWAHFRFGFQAGLASENEAIFSYATLDPSLYMPTREKPYQGIWVGDYSAHGCEFLLLFQGDPPPSESEENEGEIAGDIVQKGSLEAVKLTGDPNVPRGEYSFLAEDIGSNGLLSVSDSKPFKGARIVRCKGHLAGLGFRDDTFIDSQLILISTDYLAHYWVELGHISYYRRVDIDALLQT</sequence>
<keyword evidence="5" id="KW-1185">Reference proteome</keyword>
<dbReference type="InterPro" id="IPR001810">
    <property type="entry name" value="F-box_dom"/>
</dbReference>
<dbReference type="Pfam" id="PF12937">
    <property type="entry name" value="F-box-like"/>
    <property type="match status" value="1"/>
</dbReference>
<evidence type="ECO:0000313" key="5">
    <source>
        <dbReference type="Proteomes" id="UP001147746"/>
    </source>
</evidence>
<dbReference type="EMBL" id="JAPZBO010000008">
    <property type="protein sequence ID" value="KAJ5307608.1"/>
    <property type="molecule type" value="Genomic_DNA"/>
</dbReference>
<organism evidence="4 5">
    <name type="scientific">Penicillium atrosanguineum</name>
    <dbReference type="NCBI Taxonomy" id="1132637"/>
    <lineage>
        <taxon>Eukaryota</taxon>
        <taxon>Fungi</taxon>
        <taxon>Dikarya</taxon>
        <taxon>Ascomycota</taxon>
        <taxon>Pezizomycotina</taxon>
        <taxon>Eurotiomycetes</taxon>
        <taxon>Eurotiomycetidae</taxon>
        <taxon>Eurotiales</taxon>
        <taxon>Aspergillaceae</taxon>
        <taxon>Penicillium</taxon>
    </lineage>
</organism>
<dbReference type="PROSITE" id="PS50181">
    <property type="entry name" value="FBOX"/>
    <property type="match status" value="1"/>
</dbReference>
<dbReference type="PANTHER" id="PTHR10706">
    <property type="entry name" value="F-BOX FAMILY PROTEIN"/>
    <property type="match status" value="1"/>
</dbReference>
<evidence type="ECO:0000256" key="2">
    <source>
        <dbReference type="ARBA" id="ARBA00022786"/>
    </source>
</evidence>
<evidence type="ECO:0000256" key="1">
    <source>
        <dbReference type="ARBA" id="ARBA00004906"/>
    </source>
</evidence>
<accession>A0A9W9U1D3</accession>
<comment type="pathway">
    <text evidence="1">Protein modification; protein ubiquitination.</text>
</comment>
<dbReference type="SMART" id="SM00256">
    <property type="entry name" value="FBOX"/>
    <property type="match status" value="1"/>
</dbReference>
<gene>
    <name evidence="4" type="ORF">N7476_008264</name>
</gene>
<keyword evidence="2" id="KW-0833">Ubl conjugation pathway</keyword>
<dbReference type="Gene3D" id="1.20.1280.50">
    <property type="match status" value="1"/>
</dbReference>
<dbReference type="OrthoDB" id="722566at2759"/>
<dbReference type="InterPro" id="IPR045048">
    <property type="entry name" value="FBXO31/39"/>
</dbReference>
<dbReference type="Proteomes" id="UP001147746">
    <property type="component" value="Unassembled WGS sequence"/>
</dbReference>